<protein>
    <recommendedName>
        <fullName evidence="5">DUF4230 domain-containing protein</fullName>
    </recommendedName>
</protein>
<keyword evidence="2" id="KW-1133">Transmembrane helix</keyword>
<proteinExistence type="predicted"/>
<organism evidence="3 4">
    <name type="scientific">Tumebacillus algifaecis</name>
    <dbReference type="NCBI Taxonomy" id="1214604"/>
    <lineage>
        <taxon>Bacteria</taxon>
        <taxon>Bacillati</taxon>
        <taxon>Bacillota</taxon>
        <taxon>Bacilli</taxon>
        <taxon>Bacillales</taxon>
        <taxon>Alicyclobacillaceae</taxon>
        <taxon>Tumebacillus</taxon>
    </lineage>
</organism>
<dbReference type="OrthoDB" id="152992at2"/>
<evidence type="ECO:0000256" key="2">
    <source>
        <dbReference type="SAM" id="Phobius"/>
    </source>
</evidence>
<dbReference type="Pfam" id="PF14014">
    <property type="entry name" value="DUF4230"/>
    <property type="match status" value="1"/>
</dbReference>
<dbReference type="KEGG" id="tab:CIG75_18750"/>
<evidence type="ECO:0000313" key="4">
    <source>
        <dbReference type="Proteomes" id="UP000214688"/>
    </source>
</evidence>
<evidence type="ECO:0000256" key="1">
    <source>
        <dbReference type="SAM" id="Coils"/>
    </source>
</evidence>
<evidence type="ECO:0008006" key="5">
    <source>
        <dbReference type="Google" id="ProtNLM"/>
    </source>
</evidence>
<dbReference type="InterPro" id="IPR025324">
    <property type="entry name" value="DUF4230"/>
</dbReference>
<dbReference type="EMBL" id="CP022657">
    <property type="protein sequence ID" value="ASS76778.1"/>
    <property type="molecule type" value="Genomic_DNA"/>
</dbReference>
<keyword evidence="4" id="KW-1185">Reference proteome</keyword>
<feature type="transmembrane region" description="Helical" evidence="2">
    <location>
        <begin position="60"/>
        <end position="80"/>
    </location>
</feature>
<name>A0A223D5A1_9BACL</name>
<dbReference type="Proteomes" id="UP000214688">
    <property type="component" value="Chromosome"/>
</dbReference>
<dbReference type="RefSeq" id="WP_094238005.1">
    <property type="nucleotide sequence ID" value="NZ_CP022657.1"/>
</dbReference>
<dbReference type="AlphaFoldDB" id="A0A223D5A1"/>
<evidence type="ECO:0000313" key="3">
    <source>
        <dbReference type="EMBL" id="ASS76778.1"/>
    </source>
</evidence>
<keyword evidence="1" id="KW-0175">Coiled coil</keyword>
<sequence length="253" mass="27826">MTEPKKPSIAELEELVKQLKEAQEETSAAITVDSLPLLPDRAEPNRTKADLKGLFGKKRLMIPLLLIALFAGFAGAWSILNEEEKPNASVFVTGVRELSALATAEAYVMTTIEGTDNRLFGFDIDLNVPGTKRTYLFVIPAKMLAGVDVGQLTTDDVRIDHDRKTIELTLPHAVFLEEAVQLDQIKIFTSEGILRSSTDLKEGLSMMTQEQVLSKLRSEAGASGILKSAEQNAEKALQELYGKVGYKLTVNYQ</sequence>
<accession>A0A223D5A1</accession>
<feature type="coiled-coil region" evidence="1">
    <location>
        <begin position="5"/>
        <end position="32"/>
    </location>
</feature>
<reference evidence="3 4" key="1">
    <citation type="journal article" date="2015" name="Int. J. Syst. Evol. Microbiol.">
        <title>Tumebacillus algifaecis sp. nov., isolated from decomposing algal scum.</title>
        <authorList>
            <person name="Wu Y.F."/>
            <person name="Zhang B."/>
            <person name="Xing P."/>
            <person name="Wu Q.L."/>
            <person name="Liu S.J."/>
        </authorList>
    </citation>
    <scope>NUCLEOTIDE SEQUENCE [LARGE SCALE GENOMIC DNA]</scope>
    <source>
        <strain evidence="3 4">THMBR28</strain>
    </source>
</reference>
<keyword evidence="2" id="KW-0812">Transmembrane</keyword>
<gene>
    <name evidence="3" type="ORF">CIG75_18750</name>
</gene>
<keyword evidence="2" id="KW-0472">Membrane</keyword>